<evidence type="ECO:0000259" key="2">
    <source>
        <dbReference type="Pfam" id="PF03732"/>
    </source>
</evidence>
<feature type="compositionally biased region" description="Polar residues" evidence="1">
    <location>
        <begin position="225"/>
        <end position="234"/>
    </location>
</feature>
<dbReference type="InterPro" id="IPR021109">
    <property type="entry name" value="Peptidase_aspartic_dom_sf"/>
</dbReference>
<dbReference type="OrthoDB" id="2013610at2759"/>
<dbReference type="AlphaFoldDB" id="A0A5J5BNH5"/>
<evidence type="ECO:0000256" key="1">
    <source>
        <dbReference type="SAM" id="MobiDB-lite"/>
    </source>
</evidence>
<dbReference type="CDD" id="cd00303">
    <property type="entry name" value="retropepsin_like"/>
    <property type="match status" value="1"/>
</dbReference>
<dbReference type="Pfam" id="PF08284">
    <property type="entry name" value="RVP_2"/>
    <property type="match status" value="1"/>
</dbReference>
<organism evidence="3 4">
    <name type="scientific">Nyssa sinensis</name>
    <dbReference type="NCBI Taxonomy" id="561372"/>
    <lineage>
        <taxon>Eukaryota</taxon>
        <taxon>Viridiplantae</taxon>
        <taxon>Streptophyta</taxon>
        <taxon>Embryophyta</taxon>
        <taxon>Tracheophyta</taxon>
        <taxon>Spermatophyta</taxon>
        <taxon>Magnoliopsida</taxon>
        <taxon>eudicotyledons</taxon>
        <taxon>Gunneridae</taxon>
        <taxon>Pentapetalae</taxon>
        <taxon>asterids</taxon>
        <taxon>Cornales</taxon>
        <taxon>Nyssaceae</taxon>
        <taxon>Nyssa</taxon>
    </lineage>
</organism>
<dbReference type="PANTHER" id="PTHR15503">
    <property type="entry name" value="LDOC1 RELATED"/>
    <property type="match status" value="1"/>
</dbReference>
<dbReference type="Pfam" id="PF03732">
    <property type="entry name" value="Retrotrans_gag"/>
    <property type="match status" value="1"/>
</dbReference>
<keyword evidence="4" id="KW-1185">Reference proteome</keyword>
<dbReference type="InterPro" id="IPR032567">
    <property type="entry name" value="RTL1-rel"/>
</dbReference>
<feature type="region of interest" description="Disordered" evidence="1">
    <location>
        <begin position="208"/>
        <end position="234"/>
    </location>
</feature>
<evidence type="ECO:0000313" key="3">
    <source>
        <dbReference type="EMBL" id="KAA8544713.1"/>
    </source>
</evidence>
<evidence type="ECO:0000313" key="4">
    <source>
        <dbReference type="Proteomes" id="UP000325577"/>
    </source>
</evidence>
<dbReference type="EMBL" id="CM018033">
    <property type="protein sequence ID" value="KAA8544713.1"/>
    <property type="molecule type" value="Genomic_DNA"/>
</dbReference>
<dbReference type="InterPro" id="IPR005162">
    <property type="entry name" value="Retrotrans_gag_dom"/>
</dbReference>
<gene>
    <name evidence="3" type="ORF">F0562_019440</name>
</gene>
<sequence length="461" mass="52672">MATNKERMELLEVGLGAVQDGLQRLEIGMADKFQHVEMTLNRLLEVLFANQATPHVHHNRDPHPGDRQIVSSKLAKLEFPRFVGDDHTEWPSREANQWWQWVRRTYQNEDRVITWLDFEDELWACFGPSDCENFDKDLSRIRQLGSLRDYQKEFERLGNQVRGWTQKALVDTFMGGLKPEISDAIRLFKPQTLKEAIGLARMRGDQLQKQRKFSRSVHPPVALTSDRNNPTSATPIRRLSWDEMQRRRAQGLCFNCNEHFTAGHRCQEPSLLLLEGHDDEADDNNDSVAQMILDNPHNSEITLHALSGWATPKTMRVEATIGVHTVITLIDSGSTHNFISKHMAEVLRLPALPTQSFIVKVANGEQLQCQDRFDKVPISIQGVYFSLTLYSLPLTGLDLVLGIQWLERLGSVICNWKKLTMDFTWDNQPRRLVGVNGHPIETTSFKKISKALRPEAGALAL</sequence>
<feature type="domain" description="Retrotransposon gag" evidence="2">
    <location>
        <begin position="94"/>
        <end position="179"/>
    </location>
</feature>
<protein>
    <recommendedName>
        <fullName evidence="2">Retrotransposon gag domain-containing protein</fullName>
    </recommendedName>
</protein>
<dbReference type="Gene3D" id="2.40.70.10">
    <property type="entry name" value="Acid Proteases"/>
    <property type="match status" value="1"/>
</dbReference>
<dbReference type="SUPFAM" id="SSF50630">
    <property type="entry name" value="Acid proteases"/>
    <property type="match status" value="1"/>
</dbReference>
<reference evidence="3 4" key="1">
    <citation type="submission" date="2019-09" db="EMBL/GenBank/DDBJ databases">
        <title>A chromosome-level genome assembly of the Chinese tupelo Nyssa sinensis.</title>
        <authorList>
            <person name="Yang X."/>
            <person name="Kang M."/>
            <person name="Yang Y."/>
            <person name="Xiong H."/>
            <person name="Wang M."/>
            <person name="Zhang Z."/>
            <person name="Wang Z."/>
            <person name="Wu H."/>
            <person name="Ma T."/>
            <person name="Liu J."/>
            <person name="Xi Z."/>
        </authorList>
    </citation>
    <scope>NUCLEOTIDE SEQUENCE [LARGE SCALE GENOMIC DNA]</scope>
    <source>
        <strain evidence="3">J267</strain>
        <tissue evidence="3">Leaf</tissue>
    </source>
</reference>
<accession>A0A5J5BNH5</accession>
<dbReference type="Proteomes" id="UP000325577">
    <property type="component" value="Linkage Group LG10"/>
</dbReference>
<proteinExistence type="predicted"/>
<name>A0A5J5BNH5_9ASTE</name>
<dbReference type="PANTHER" id="PTHR15503:SF22">
    <property type="entry name" value="TRANSPOSON TY3-I GAG POLYPROTEIN"/>
    <property type="match status" value="1"/>
</dbReference>